<sequence length="247" mass="28225">MDPFSFRSQNTKSSSSTTSSSSSSFHGHKDKITGNTNQSTSRTSRSTSTLSTDPQSVAARERRHRISDRFKILQSMVPGGTKMDTVSMLDEAISYIKFLKAQIWFHHNMLLFFNDHETTSSCTYSPASVRELKPAHFGCDDDYGHVMETYSQGMPLTVTDSEYSMWFGSVDQDEQEETMHRHATDSKHRRATRHALRGSTGIRKTAKQRDEFSDQINDKRWKCKPKTPVIQRSSSFNYSFNFFDVLA</sequence>
<protein>
    <recommendedName>
        <fullName evidence="7">BHLH domain-containing protein</fullName>
    </recommendedName>
</protein>
<dbReference type="Proteomes" id="UP000030689">
    <property type="component" value="Unassembled WGS sequence"/>
</dbReference>
<dbReference type="FunFam" id="4.10.280.10:FF:000089">
    <property type="entry name" value="Transcription factor LAX PANICLE"/>
    <property type="match status" value="1"/>
</dbReference>
<name>V4L8X7_EUTSA</name>
<dbReference type="eggNOG" id="ENOG502S5EP">
    <property type="taxonomic scope" value="Eukaryota"/>
</dbReference>
<proteinExistence type="predicted"/>
<dbReference type="PANTHER" id="PTHR45914">
    <property type="entry name" value="TRANSCRIPTION FACTOR HEC3-RELATED"/>
    <property type="match status" value="1"/>
</dbReference>
<dbReference type="CDD" id="cd11454">
    <property type="entry name" value="bHLH_AtIND_like"/>
    <property type="match status" value="1"/>
</dbReference>
<evidence type="ECO:0000256" key="4">
    <source>
        <dbReference type="ARBA" id="ARBA00023163"/>
    </source>
</evidence>
<dbReference type="AlphaFoldDB" id="V4L8X7"/>
<feature type="compositionally biased region" description="Low complexity" evidence="6">
    <location>
        <begin position="39"/>
        <end position="52"/>
    </location>
</feature>
<dbReference type="GO" id="GO:0003700">
    <property type="term" value="F:DNA-binding transcription factor activity"/>
    <property type="evidence" value="ECO:0007669"/>
    <property type="project" value="InterPro"/>
</dbReference>
<comment type="subcellular location">
    <subcellularLocation>
        <location evidence="1">Nucleus</location>
    </subcellularLocation>
</comment>
<evidence type="ECO:0000256" key="3">
    <source>
        <dbReference type="ARBA" id="ARBA00023125"/>
    </source>
</evidence>
<feature type="region of interest" description="Disordered" evidence="6">
    <location>
        <begin position="181"/>
        <end position="213"/>
    </location>
</feature>
<dbReference type="InterPro" id="IPR011598">
    <property type="entry name" value="bHLH_dom"/>
</dbReference>
<accession>V4L8X7</accession>
<evidence type="ECO:0000313" key="9">
    <source>
        <dbReference type="Proteomes" id="UP000030689"/>
    </source>
</evidence>
<keyword evidence="9" id="KW-1185">Reference proteome</keyword>
<dbReference type="PANTHER" id="PTHR45914:SF2">
    <property type="entry name" value="TRANSCRIPTION FACTOR BHLH140-LIKE PROTEIN"/>
    <property type="match status" value="1"/>
</dbReference>
<dbReference type="Pfam" id="PF00010">
    <property type="entry name" value="HLH"/>
    <property type="match status" value="1"/>
</dbReference>
<dbReference type="EMBL" id="KI517464">
    <property type="protein sequence ID" value="ESQ40084.1"/>
    <property type="molecule type" value="Genomic_DNA"/>
</dbReference>
<feature type="compositionally biased region" description="Low complexity" evidence="6">
    <location>
        <begin position="13"/>
        <end position="24"/>
    </location>
</feature>
<evidence type="ECO:0000256" key="2">
    <source>
        <dbReference type="ARBA" id="ARBA00023015"/>
    </source>
</evidence>
<keyword evidence="5" id="KW-0539">Nucleus</keyword>
<evidence type="ECO:0000256" key="5">
    <source>
        <dbReference type="ARBA" id="ARBA00023242"/>
    </source>
</evidence>
<dbReference type="GO" id="GO:0003677">
    <property type="term" value="F:DNA binding"/>
    <property type="evidence" value="ECO:0007669"/>
    <property type="project" value="UniProtKB-KW"/>
</dbReference>
<feature type="compositionally biased region" description="Basic residues" evidence="6">
    <location>
        <begin position="187"/>
        <end position="196"/>
    </location>
</feature>
<gene>
    <name evidence="8" type="ORF">EUTSA_v10012562mg</name>
</gene>
<dbReference type="STRING" id="72664.V4L8X7"/>
<feature type="non-terminal residue" evidence="8">
    <location>
        <position position="247"/>
    </location>
</feature>
<feature type="compositionally biased region" description="Polar residues" evidence="6">
    <location>
        <begin position="1"/>
        <end position="12"/>
    </location>
</feature>
<reference evidence="8 9" key="1">
    <citation type="journal article" date="2013" name="Front. Plant Sci.">
        <title>The Reference Genome of the Halophytic Plant Eutrema salsugineum.</title>
        <authorList>
            <person name="Yang R."/>
            <person name="Jarvis D.E."/>
            <person name="Chen H."/>
            <person name="Beilstein M.A."/>
            <person name="Grimwood J."/>
            <person name="Jenkins J."/>
            <person name="Shu S."/>
            <person name="Prochnik S."/>
            <person name="Xin M."/>
            <person name="Ma C."/>
            <person name="Schmutz J."/>
            <person name="Wing R.A."/>
            <person name="Mitchell-Olds T."/>
            <person name="Schumaker K.S."/>
            <person name="Wang X."/>
        </authorList>
    </citation>
    <scope>NUCLEOTIDE SEQUENCE [LARGE SCALE GENOMIC DNA]</scope>
</reference>
<dbReference type="Gene3D" id="4.10.280.10">
    <property type="entry name" value="Helix-loop-helix DNA-binding domain"/>
    <property type="match status" value="1"/>
</dbReference>
<keyword evidence="3" id="KW-0238">DNA-binding</keyword>
<evidence type="ECO:0000256" key="6">
    <source>
        <dbReference type="SAM" id="MobiDB-lite"/>
    </source>
</evidence>
<dbReference type="PROSITE" id="PS50888">
    <property type="entry name" value="BHLH"/>
    <property type="match status" value="1"/>
</dbReference>
<evidence type="ECO:0000259" key="7">
    <source>
        <dbReference type="PROSITE" id="PS50888"/>
    </source>
</evidence>
<organism evidence="8 9">
    <name type="scientific">Eutrema salsugineum</name>
    <name type="common">Saltwater cress</name>
    <name type="synonym">Sisymbrium salsugineum</name>
    <dbReference type="NCBI Taxonomy" id="72664"/>
    <lineage>
        <taxon>Eukaryota</taxon>
        <taxon>Viridiplantae</taxon>
        <taxon>Streptophyta</taxon>
        <taxon>Embryophyta</taxon>
        <taxon>Tracheophyta</taxon>
        <taxon>Spermatophyta</taxon>
        <taxon>Magnoliopsida</taxon>
        <taxon>eudicotyledons</taxon>
        <taxon>Gunneridae</taxon>
        <taxon>Pentapetalae</taxon>
        <taxon>rosids</taxon>
        <taxon>malvids</taxon>
        <taxon>Brassicales</taxon>
        <taxon>Brassicaceae</taxon>
        <taxon>Eutremeae</taxon>
        <taxon>Eutrema</taxon>
    </lineage>
</organism>
<feature type="domain" description="BHLH" evidence="7">
    <location>
        <begin position="50"/>
        <end position="99"/>
    </location>
</feature>
<dbReference type="KEGG" id="eus:EUTSA_v10012562mg"/>
<dbReference type="SMART" id="SM00353">
    <property type="entry name" value="HLH"/>
    <property type="match status" value="1"/>
</dbReference>
<evidence type="ECO:0000313" key="8">
    <source>
        <dbReference type="EMBL" id="ESQ40084.1"/>
    </source>
</evidence>
<dbReference type="GO" id="GO:0046983">
    <property type="term" value="F:protein dimerization activity"/>
    <property type="evidence" value="ECO:0007669"/>
    <property type="project" value="InterPro"/>
</dbReference>
<feature type="region of interest" description="Disordered" evidence="6">
    <location>
        <begin position="1"/>
        <end position="64"/>
    </location>
</feature>
<dbReference type="GO" id="GO:0005634">
    <property type="term" value="C:nucleus"/>
    <property type="evidence" value="ECO:0007669"/>
    <property type="project" value="UniProtKB-SubCell"/>
</dbReference>
<keyword evidence="4" id="KW-0804">Transcription</keyword>
<keyword evidence="2" id="KW-0805">Transcription regulation</keyword>
<dbReference type="SUPFAM" id="SSF47459">
    <property type="entry name" value="HLH, helix-loop-helix DNA-binding domain"/>
    <property type="match status" value="1"/>
</dbReference>
<dbReference type="InterPro" id="IPR036638">
    <property type="entry name" value="HLH_DNA-bd_sf"/>
</dbReference>
<evidence type="ECO:0000256" key="1">
    <source>
        <dbReference type="ARBA" id="ARBA00004123"/>
    </source>
</evidence>
<dbReference type="InterPro" id="IPR045843">
    <property type="entry name" value="IND-like"/>
</dbReference>